<evidence type="ECO:0000313" key="3">
    <source>
        <dbReference type="EMBL" id="CAC5359845.1"/>
    </source>
</evidence>
<dbReference type="EMBL" id="CACVKT020000521">
    <property type="protein sequence ID" value="CAC5359845.1"/>
    <property type="molecule type" value="Genomic_DNA"/>
</dbReference>
<organism evidence="3 4">
    <name type="scientific">Mytilus coruscus</name>
    <name type="common">Sea mussel</name>
    <dbReference type="NCBI Taxonomy" id="42192"/>
    <lineage>
        <taxon>Eukaryota</taxon>
        <taxon>Metazoa</taxon>
        <taxon>Spiralia</taxon>
        <taxon>Lophotrochozoa</taxon>
        <taxon>Mollusca</taxon>
        <taxon>Bivalvia</taxon>
        <taxon>Autobranchia</taxon>
        <taxon>Pteriomorphia</taxon>
        <taxon>Mytilida</taxon>
        <taxon>Mytiloidea</taxon>
        <taxon>Mytilidae</taxon>
        <taxon>Mytilinae</taxon>
        <taxon>Mytilus</taxon>
    </lineage>
</organism>
<name>A0A6J7ZZI9_MYTCO</name>
<dbReference type="Proteomes" id="UP000507470">
    <property type="component" value="Unassembled WGS sequence"/>
</dbReference>
<dbReference type="OrthoDB" id="6192984at2759"/>
<evidence type="ECO:0000259" key="2">
    <source>
        <dbReference type="Pfam" id="PF20720"/>
    </source>
</evidence>
<dbReference type="Pfam" id="PF20720">
    <property type="entry name" value="nSTAND3"/>
    <property type="match status" value="1"/>
</dbReference>
<keyword evidence="4" id="KW-1185">Reference proteome</keyword>
<reference evidence="3 4" key="1">
    <citation type="submission" date="2020-06" db="EMBL/GenBank/DDBJ databases">
        <authorList>
            <person name="Li R."/>
            <person name="Bekaert M."/>
        </authorList>
    </citation>
    <scope>NUCLEOTIDE SEQUENCE [LARGE SCALE GENOMIC DNA]</scope>
    <source>
        <strain evidence="4">wild</strain>
    </source>
</reference>
<proteinExistence type="predicted"/>
<dbReference type="InterPro" id="IPR049050">
    <property type="entry name" value="nSTAND3"/>
</dbReference>
<sequence length="206" mass="23588">MQEVDEKIASLIAIEKSSLEKQIDANDSEKQKLKGKISKLEDDIGKVPYHLLELQKETLMNWSNEHAKFVVTKAVQYVYQRIQTEKLVVIIGPTGSGKSACAYHVAFRLKNEYGYAIVPTRQPSDITQYYIPGTNQVIIIDDFVGTYALDEAEAVAWVKECPFIHKILSNKDQTEVILTCRKSIWHPEICERFKLQLSYAIYIQMS</sequence>
<feature type="coiled-coil region" evidence="1">
    <location>
        <begin position="16"/>
        <end position="43"/>
    </location>
</feature>
<keyword evidence="1" id="KW-0175">Coiled coil</keyword>
<dbReference type="AlphaFoldDB" id="A0A6J7ZZI9"/>
<dbReference type="SUPFAM" id="SSF52540">
    <property type="entry name" value="P-loop containing nucleoside triphosphate hydrolases"/>
    <property type="match status" value="2"/>
</dbReference>
<dbReference type="InterPro" id="IPR027417">
    <property type="entry name" value="P-loop_NTPase"/>
</dbReference>
<evidence type="ECO:0000256" key="1">
    <source>
        <dbReference type="SAM" id="Coils"/>
    </source>
</evidence>
<evidence type="ECO:0000313" key="4">
    <source>
        <dbReference type="Proteomes" id="UP000507470"/>
    </source>
</evidence>
<dbReference type="Gene3D" id="3.40.50.300">
    <property type="entry name" value="P-loop containing nucleotide triphosphate hydrolases"/>
    <property type="match status" value="1"/>
</dbReference>
<feature type="domain" description="Novel STAND NTPase 3" evidence="2">
    <location>
        <begin position="69"/>
        <end position="186"/>
    </location>
</feature>
<gene>
    <name evidence="3" type="ORF">MCOR_2552</name>
</gene>
<accession>A0A6J7ZZI9</accession>
<protein>
    <submittedName>
        <fullName evidence="3">PilB</fullName>
    </submittedName>
</protein>